<keyword evidence="3 7" id="KW-0808">Transferase</keyword>
<keyword evidence="4" id="KW-0472">Membrane</keyword>
<dbReference type="AlphaFoldDB" id="A0A2K8ZAU0"/>
<protein>
    <submittedName>
        <fullName evidence="7">Glycosyltransferase family 1 protein</fullName>
    </submittedName>
</protein>
<proteinExistence type="inferred from homology"/>
<gene>
    <name evidence="7" type="ORF">CWM47_37090</name>
</gene>
<dbReference type="InterPro" id="IPR001296">
    <property type="entry name" value="Glyco_trans_1"/>
</dbReference>
<dbReference type="PANTHER" id="PTHR12526:SF640">
    <property type="entry name" value="COLANIC ACID BIOSYNTHESIS GLYCOSYLTRANSFERASE WCAL-RELATED"/>
    <property type="match status" value="1"/>
</dbReference>
<organism evidence="7 8">
    <name type="scientific">Spirosoma pollinicola</name>
    <dbReference type="NCBI Taxonomy" id="2057025"/>
    <lineage>
        <taxon>Bacteria</taxon>
        <taxon>Pseudomonadati</taxon>
        <taxon>Bacteroidota</taxon>
        <taxon>Cytophagia</taxon>
        <taxon>Cytophagales</taxon>
        <taxon>Cytophagaceae</taxon>
        <taxon>Spirosoma</taxon>
    </lineage>
</organism>
<dbReference type="OrthoDB" id="596635at2"/>
<dbReference type="EMBL" id="CP025096">
    <property type="protein sequence ID" value="AUD06965.1"/>
    <property type="molecule type" value="Genomic_DNA"/>
</dbReference>
<dbReference type="Pfam" id="PF00534">
    <property type="entry name" value="Glycos_transf_1"/>
    <property type="match status" value="1"/>
</dbReference>
<keyword evidence="4" id="KW-0812">Transmembrane</keyword>
<evidence type="ECO:0000259" key="5">
    <source>
        <dbReference type="Pfam" id="PF00534"/>
    </source>
</evidence>
<accession>A0A2K8ZAU0</accession>
<evidence type="ECO:0000313" key="7">
    <source>
        <dbReference type="EMBL" id="AUD06965.1"/>
    </source>
</evidence>
<feature type="transmembrane region" description="Helical" evidence="4">
    <location>
        <begin position="54"/>
        <end position="74"/>
    </location>
</feature>
<dbReference type="RefSeq" id="WP_100993493.1">
    <property type="nucleotide sequence ID" value="NZ_CP025096.1"/>
</dbReference>
<evidence type="ECO:0000313" key="8">
    <source>
        <dbReference type="Proteomes" id="UP000232883"/>
    </source>
</evidence>
<keyword evidence="8" id="KW-1185">Reference proteome</keyword>
<evidence type="ECO:0000256" key="1">
    <source>
        <dbReference type="ARBA" id="ARBA00009481"/>
    </source>
</evidence>
<dbReference type="GO" id="GO:0016757">
    <property type="term" value="F:glycosyltransferase activity"/>
    <property type="evidence" value="ECO:0007669"/>
    <property type="project" value="UniProtKB-KW"/>
</dbReference>
<dbReference type="Proteomes" id="UP000232883">
    <property type="component" value="Chromosome"/>
</dbReference>
<reference evidence="7 8" key="1">
    <citation type="submission" date="2017-11" db="EMBL/GenBank/DDBJ databases">
        <title>Taxonomic description and genome sequences of Spirosoma HA7 sp. nov., isolated from pollen microhabitat of Corylus avellana.</title>
        <authorList>
            <person name="Ambika Manirajan B."/>
            <person name="Suarez C."/>
            <person name="Ratering S."/>
            <person name="Geissler-Plaum R."/>
            <person name="Cardinale M."/>
            <person name="Sylvia S."/>
        </authorList>
    </citation>
    <scope>NUCLEOTIDE SEQUENCE [LARGE SCALE GENOMIC DNA]</scope>
    <source>
        <strain evidence="7 8">HA7</strain>
    </source>
</reference>
<evidence type="ECO:0000256" key="2">
    <source>
        <dbReference type="ARBA" id="ARBA00022676"/>
    </source>
</evidence>
<comment type="similarity">
    <text evidence="1">Belongs to the glycosyltransferase group 1 family. Glycosyltransferase 4 subfamily.</text>
</comment>
<sequence length="348" mass="39629">MNKYKILVIGTSSRTRGGVSSVINAYKQTDFWQKWNIIWIESHIDKNIFFKLGYFFNAVLIFLFHILSAKLVHVHLSEPVSAFRKLFFIIIAKLFGKKLIVHFHSFSPDTTLYSNISFIYKYIFYSADRIVVLSNYWKKEMNIKWPSLSSKIVVIYNPCTLVNKSDLPKENIILFAGTLNNRKGFQDLLASFALIYHKYPSWHLVFAGNGQINTGKEIAKALNISDRTHFVGWVESEEKELLFQKASIFCLPSYAEGFPMAVLDAFSYSLPVITTPVGGIPDILTNSVNALIFEPGDIDTLSIQLMLCIDDSNLRHSLANASYELANTLFNLHSISCEVNSLYFDLLS</sequence>
<evidence type="ECO:0000259" key="6">
    <source>
        <dbReference type="Pfam" id="PF13439"/>
    </source>
</evidence>
<keyword evidence="4" id="KW-1133">Transmembrane helix</keyword>
<dbReference type="SUPFAM" id="SSF53756">
    <property type="entry name" value="UDP-Glycosyltransferase/glycogen phosphorylase"/>
    <property type="match status" value="1"/>
</dbReference>
<feature type="domain" description="Glycosyl transferase family 1" evidence="5">
    <location>
        <begin position="167"/>
        <end position="324"/>
    </location>
</feature>
<keyword evidence="2" id="KW-0328">Glycosyltransferase</keyword>
<evidence type="ECO:0000256" key="3">
    <source>
        <dbReference type="ARBA" id="ARBA00022679"/>
    </source>
</evidence>
<name>A0A2K8ZAU0_9BACT</name>
<dbReference type="Gene3D" id="3.40.50.2000">
    <property type="entry name" value="Glycogen Phosphorylase B"/>
    <property type="match status" value="2"/>
</dbReference>
<dbReference type="CDD" id="cd03801">
    <property type="entry name" value="GT4_PimA-like"/>
    <property type="match status" value="1"/>
</dbReference>
<feature type="domain" description="Glycosyltransferase subfamily 4-like N-terminal" evidence="6">
    <location>
        <begin position="54"/>
        <end position="158"/>
    </location>
</feature>
<dbReference type="PANTHER" id="PTHR12526">
    <property type="entry name" value="GLYCOSYLTRANSFERASE"/>
    <property type="match status" value="1"/>
</dbReference>
<dbReference type="Pfam" id="PF13439">
    <property type="entry name" value="Glyco_transf_4"/>
    <property type="match status" value="1"/>
</dbReference>
<dbReference type="InterPro" id="IPR028098">
    <property type="entry name" value="Glyco_trans_4-like_N"/>
</dbReference>
<evidence type="ECO:0000256" key="4">
    <source>
        <dbReference type="SAM" id="Phobius"/>
    </source>
</evidence>
<dbReference type="KEGG" id="spir:CWM47_37090"/>